<dbReference type="EMBL" id="AZIM01002951">
    <property type="protein sequence ID" value="ETE63015.1"/>
    <property type="molecule type" value="Genomic_DNA"/>
</dbReference>
<dbReference type="Proteomes" id="UP000018936">
    <property type="component" value="Unassembled WGS sequence"/>
</dbReference>
<feature type="region of interest" description="Disordered" evidence="1">
    <location>
        <begin position="27"/>
        <end position="63"/>
    </location>
</feature>
<accession>V8NLT9</accession>
<organism evidence="2 3">
    <name type="scientific">Ophiophagus hannah</name>
    <name type="common">King cobra</name>
    <name type="synonym">Naja hannah</name>
    <dbReference type="NCBI Taxonomy" id="8665"/>
    <lineage>
        <taxon>Eukaryota</taxon>
        <taxon>Metazoa</taxon>
        <taxon>Chordata</taxon>
        <taxon>Craniata</taxon>
        <taxon>Vertebrata</taxon>
        <taxon>Euteleostomi</taxon>
        <taxon>Lepidosauria</taxon>
        <taxon>Squamata</taxon>
        <taxon>Bifurcata</taxon>
        <taxon>Unidentata</taxon>
        <taxon>Episquamata</taxon>
        <taxon>Toxicofera</taxon>
        <taxon>Serpentes</taxon>
        <taxon>Colubroidea</taxon>
        <taxon>Elapidae</taxon>
        <taxon>Elapinae</taxon>
        <taxon>Ophiophagus</taxon>
    </lineage>
</organism>
<dbReference type="GO" id="GO:0007229">
    <property type="term" value="P:integrin-mediated signaling pathway"/>
    <property type="evidence" value="ECO:0007669"/>
    <property type="project" value="UniProtKB-KW"/>
</dbReference>
<proteinExistence type="predicted"/>
<dbReference type="OrthoDB" id="5948003at2759"/>
<dbReference type="GO" id="GO:0008237">
    <property type="term" value="F:metallopeptidase activity"/>
    <property type="evidence" value="ECO:0007669"/>
    <property type="project" value="InterPro"/>
</dbReference>
<dbReference type="AlphaFoldDB" id="V8NLT9"/>
<keyword evidence="3" id="KW-1185">Reference proteome</keyword>
<protein>
    <submittedName>
        <fullName evidence="2">A disintegrin and metalloproteinase with thrombospondin motifs 15</fullName>
    </submittedName>
</protein>
<evidence type="ECO:0000256" key="1">
    <source>
        <dbReference type="SAM" id="MobiDB-lite"/>
    </source>
</evidence>
<feature type="non-terminal residue" evidence="2">
    <location>
        <position position="1"/>
    </location>
</feature>
<evidence type="ECO:0000313" key="2">
    <source>
        <dbReference type="EMBL" id="ETE63015.1"/>
    </source>
</evidence>
<sequence length="63" mass="6861">MADVGTMCDPKRSCSVIEDDGLPSAFTTAHELDSSPQGIMGSLKEDDELGKASEKERKMREKT</sequence>
<reference evidence="2 3" key="1">
    <citation type="journal article" date="2013" name="Proc. Natl. Acad. Sci. U.S.A.">
        <title>The king cobra genome reveals dynamic gene evolution and adaptation in the snake venom system.</title>
        <authorList>
            <person name="Vonk F.J."/>
            <person name="Casewell N.R."/>
            <person name="Henkel C.V."/>
            <person name="Heimberg A.M."/>
            <person name="Jansen H.J."/>
            <person name="McCleary R.J."/>
            <person name="Kerkkamp H.M."/>
            <person name="Vos R.A."/>
            <person name="Guerreiro I."/>
            <person name="Calvete J.J."/>
            <person name="Wuster W."/>
            <person name="Woods A.E."/>
            <person name="Logan J.M."/>
            <person name="Harrison R.A."/>
            <person name="Castoe T.A."/>
            <person name="de Koning A.P."/>
            <person name="Pollock D.D."/>
            <person name="Yandell M."/>
            <person name="Calderon D."/>
            <person name="Renjifo C."/>
            <person name="Currier R.B."/>
            <person name="Salgado D."/>
            <person name="Pla D."/>
            <person name="Sanz L."/>
            <person name="Hyder A.S."/>
            <person name="Ribeiro J.M."/>
            <person name="Arntzen J.W."/>
            <person name="van den Thillart G.E."/>
            <person name="Boetzer M."/>
            <person name="Pirovano W."/>
            <person name="Dirks R.P."/>
            <person name="Spaink H.P."/>
            <person name="Duboule D."/>
            <person name="McGlinn E."/>
            <person name="Kini R.M."/>
            <person name="Richardson M.K."/>
        </authorList>
    </citation>
    <scope>NUCLEOTIDE SEQUENCE</scope>
    <source>
        <tissue evidence="2">Blood</tissue>
    </source>
</reference>
<dbReference type="Gene3D" id="3.40.390.10">
    <property type="entry name" value="Collagenase (Catalytic Domain)"/>
    <property type="match status" value="1"/>
</dbReference>
<evidence type="ECO:0000313" key="3">
    <source>
        <dbReference type="Proteomes" id="UP000018936"/>
    </source>
</evidence>
<comment type="caution">
    <text evidence="2">The sequence shown here is derived from an EMBL/GenBank/DDBJ whole genome shotgun (WGS) entry which is preliminary data.</text>
</comment>
<dbReference type="InterPro" id="IPR024079">
    <property type="entry name" value="MetalloPept_cat_dom_sf"/>
</dbReference>
<feature type="compositionally biased region" description="Basic and acidic residues" evidence="1">
    <location>
        <begin position="49"/>
        <end position="63"/>
    </location>
</feature>
<name>V8NLT9_OPHHA</name>
<dbReference type="SUPFAM" id="SSF55486">
    <property type="entry name" value="Metalloproteases ('zincins'), catalytic domain"/>
    <property type="match status" value="1"/>
</dbReference>
<gene>
    <name evidence="2" type="primary">ADAMTS15</name>
    <name evidence="2" type="ORF">L345_11227</name>
</gene>
<keyword evidence="2" id="KW-0401">Integrin</keyword>